<dbReference type="GO" id="GO:0004152">
    <property type="term" value="F:dihydroorotate dehydrogenase activity"/>
    <property type="evidence" value="ECO:0007669"/>
    <property type="project" value="InterPro"/>
</dbReference>
<comment type="pathway">
    <text evidence="2">Pyrimidine metabolism; UMP biosynthesis via de novo pathway.</text>
</comment>
<protein>
    <recommendedName>
        <fullName evidence="7">Dihydroorotate dehydrogenase catalytic domain-containing protein</fullName>
    </recommendedName>
</protein>
<comment type="caution">
    <text evidence="8">The sequence shown here is derived from an EMBL/GenBank/DDBJ whole genome shotgun (WGS) entry which is preliminary data.</text>
</comment>
<keyword evidence="6" id="KW-0560">Oxidoreductase</keyword>
<evidence type="ECO:0000256" key="1">
    <source>
        <dbReference type="ARBA" id="ARBA00001917"/>
    </source>
</evidence>
<name>A0A7V6A480_9BACT</name>
<dbReference type="PIRSF" id="PIRSF000164">
    <property type="entry name" value="DHO_oxidase"/>
    <property type="match status" value="1"/>
</dbReference>
<reference evidence="8" key="1">
    <citation type="journal article" date="2020" name="mSystems">
        <title>Genome- and Community-Level Interaction Insights into Carbon Utilization and Element Cycling Functions of Hydrothermarchaeota in Hydrothermal Sediment.</title>
        <authorList>
            <person name="Zhou Z."/>
            <person name="Liu Y."/>
            <person name="Xu W."/>
            <person name="Pan J."/>
            <person name="Luo Z.H."/>
            <person name="Li M."/>
        </authorList>
    </citation>
    <scope>NUCLEOTIDE SEQUENCE [LARGE SCALE GENOMIC DNA]</scope>
    <source>
        <strain evidence="8">SpSt-767</strain>
    </source>
</reference>
<gene>
    <name evidence="8" type="ORF">ENV52_07675</name>
</gene>
<evidence type="ECO:0000256" key="5">
    <source>
        <dbReference type="ARBA" id="ARBA00022975"/>
    </source>
</evidence>
<dbReference type="Pfam" id="PF01180">
    <property type="entry name" value="DHO_dh"/>
    <property type="match status" value="1"/>
</dbReference>
<evidence type="ECO:0000259" key="7">
    <source>
        <dbReference type="Pfam" id="PF01180"/>
    </source>
</evidence>
<proteinExistence type="predicted"/>
<evidence type="ECO:0000256" key="3">
    <source>
        <dbReference type="ARBA" id="ARBA00022630"/>
    </source>
</evidence>
<dbReference type="SUPFAM" id="SSF51395">
    <property type="entry name" value="FMN-linked oxidoreductases"/>
    <property type="match status" value="1"/>
</dbReference>
<accession>A0A7V6A480</accession>
<evidence type="ECO:0000313" key="8">
    <source>
        <dbReference type="EMBL" id="HHS29563.1"/>
    </source>
</evidence>
<organism evidence="8">
    <name type="scientific">Desulfobacca acetoxidans</name>
    <dbReference type="NCBI Taxonomy" id="60893"/>
    <lineage>
        <taxon>Bacteria</taxon>
        <taxon>Pseudomonadati</taxon>
        <taxon>Thermodesulfobacteriota</taxon>
        <taxon>Desulfobaccia</taxon>
        <taxon>Desulfobaccales</taxon>
        <taxon>Desulfobaccaceae</taxon>
        <taxon>Desulfobacca</taxon>
    </lineage>
</organism>
<dbReference type="Gene3D" id="3.20.20.70">
    <property type="entry name" value="Aldolase class I"/>
    <property type="match status" value="1"/>
</dbReference>
<dbReference type="GO" id="GO:0044205">
    <property type="term" value="P:'de novo' UMP biosynthetic process"/>
    <property type="evidence" value="ECO:0007669"/>
    <property type="project" value="UniProtKB-UniPathway"/>
</dbReference>
<dbReference type="UniPathway" id="UPA00070"/>
<evidence type="ECO:0000256" key="4">
    <source>
        <dbReference type="ARBA" id="ARBA00022643"/>
    </source>
</evidence>
<evidence type="ECO:0000256" key="6">
    <source>
        <dbReference type="ARBA" id="ARBA00023002"/>
    </source>
</evidence>
<dbReference type="AlphaFoldDB" id="A0A7V6A480"/>
<evidence type="ECO:0000256" key="2">
    <source>
        <dbReference type="ARBA" id="ARBA00004725"/>
    </source>
</evidence>
<dbReference type="InterPro" id="IPR005720">
    <property type="entry name" value="Dihydroorotate_DH_cat"/>
</dbReference>
<keyword evidence="4" id="KW-0288">FMN</keyword>
<dbReference type="InterPro" id="IPR012135">
    <property type="entry name" value="Dihydroorotate_DH_1_2"/>
</dbReference>
<feature type="domain" description="Dihydroorotate dehydrogenase catalytic" evidence="7">
    <location>
        <begin position="46"/>
        <end position="289"/>
    </location>
</feature>
<dbReference type="GO" id="GO:0005737">
    <property type="term" value="C:cytoplasm"/>
    <property type="evidence" value="ECO:0007669"/>
    <property type="project" value="InterPro"/>
</dbReference>
<comment type="cofactor">
    <cofactor evidence="1">
        <name>FMN</name>
        <dbReference type="ChEBI" id="CHEBI:58210"/>
    </cofactor>
</comment>
<sequence>MIITGQRRISTIVLSTALGPDGRGIFPYTLWPGYRRLLRIVRETSTTVITKSATLLPRRGNFMPANPFTWKYIRRLADGGMLNAYGLTNKGLAVVAPEIGAACREGFQVIPNFWLEFSKGAGEAEREILSAAALYREHLGEAFWAVELNFSCPNVAEDLACNWRDGLSCLRALRAAHPDLFVIAKISIRHPYEFAQELERGGVGAIHAINTIPYELVFPPDRFPPSPLAKVGGGGVSGGPAFAQAYQYNQGLRPLVRLPLILGCGVTGADDVRRYLDIGAGAVSICTWALRQPGEVAELVRNQTAWFDTIG</sequence>
<keyword evidence="5" id="KW-0665">Pyrimidine biosynthesis</keyword>
<dbReference type="InterPro" id="IPR013785">
    <property type="entry name" value="Aldolase_TIM"/>
</dbReference>
<keyword evidence="3" id="KW-0285">Flavoprotein</keyword>
<dbReference type="EMBL" id="DTGR01000124">
    <property type="protein sequence ID" value="HHS29563.1"/>
    <property type="molecule type" value="Genomic_DNA"/>
</dbReference>